<evidence type="ECO:0000313" key="1">
    <source>
        <dbReference type="EMBL" id="SDV51297.1"/>
    </source>
</evidence>
<dbReference type="CDD" id="cd00565">
    <property type="entry name" value="Ubl_ThiS"/>
    <property type="match status" value="1"/>
</dbReference>
<dbReference type="InterPro" id="IPR010035">
    <property type="entry name" value="Thi_S"/>
</dbReference>
<keyword evidence="2" id="KW-1185">Reference proteome</keyword>
<proteinExistence type="predicted"/>
<dbReference type="Gene3D" id="3.10.20.30">
    <property type="match status" value="1"/>
</dbReference>
<name>A0A1H2PXE7_9BURK</name>
<dbReference type="PANTHER" id="PTHR34472:SF1">
    <property type="entry name" value="SULFUR CARRIER PROTEIN THIS"/>
    <property type="match status" value="1"/>
</dbReference>
<accession>A0A1H2PXE7</accession>
<dbReference type="InterPro" id="IPR016155">
    <property type="entry name" value="Mopterin_synth/thiamin_S_b"/>
</dbReference>
<dbReference type="Pfam" id="PF02597">
    <property type="entry name" value="ThiS"/>
    <property type="match status" value="1"/>
</dbReference>
<dbReference type="AlphaFoldDB" id="A0A1H2PXE7"/>
<dbReference type="InterPro" id="IPR012675">
    <property type="entry name" value="Beta-grasp_dom_sf"/>
</dbReference>
<protein>
    <submittedName>
        <fullName evidence="1">Sulfur carrier protein</fullName>
    </submittedName>
</protein>
<dbReference type="STRING" id="1770053.SAMN05216551_11647"/>
<sequence>MPVREAHAESFYRSQYIVSMEILINQQPVEVSEPASVADALRAFDAKPPFAVALNGRFVARANHADAKLAAGDRLEIVQPVAGG</sequence>
<dbReference type="PANTHER" id="PTHR34472">
    <property type="entry name" value="SULFUR CARRIER PROTEIN THIS"/>
    <property type="match status" value="1"/>
</dbReference>
<gene>
    <name evidence="1" type="ORF">SAMN05216551_11647</name>
</gene>
<dbReference type="SUPFAM" id="SSF54285">
    <property type="entry name" value="MoaD/ThiS"/>
    <property type="match status" value="1"/>
</dbReference>
<dbReference type="EMBL" id="FNLO01000016">
    <property type="protein sequence ID" value="SDV51297.1"/>
    <property type="molecule type" value="Genomic_DNA"/>
</dbReference>
<dbReference type="RefSeq" id="WP_407919449.1">
    <property type="nucleotide sequence ID" value="NZ_FNLO01000016.1"/>
</dbReference>
<evidence type="ECO:0000313" key="2">
    <source>
        <dbReference type="Proteomes" id="UP000243719"/>
    </source>
</evidence>
<dbReference type="InterPro" id="IPR003749">
    <property type="entry name" value="ThiS/MoaD-like"/>
</dbReference>
<organism evidence="1 2">
    <name type="scientific">Chitinasiproducens palmae</name>
    <dbReference type="NCBI Taxonomy" id="1770053"/>
    <lineage>
        <taxon>Bacteria</taxon>
        <taxon>Pseudomonadati</taxon>
        <taxon>Pseudomonadota</taxon>
        <taxon>Betaproteobacteria</taxon>
        <taxon>Burkholderiales</taxon>
        <taxon>Burkholderiaceae</taxon>
        <taxon>Chitinasiproducens</taxon>
    </lineage>
</organism>
<dbReference type="Proteomes" id="UP000243719">
    <property type="component" value="Unassembled WGS sequence"/>
</dbReference>
<dbReference type="NCBIfam" id="TIGR01683">
    <property type="entry name" value="thiS"/>
    <property type="match status" value="1"/>
</dbReference>
<reference evidence="2" key="1">
    <citation type="submission" date="2016-09" db="EMBL/GenBank/DDBJ databases">
        <authorList>
            <person name="Varghese N."/>
            <person name="Submissions S."/>
        </authorList>
    </citation>
    <scope>NUCLEOTIDE SEQUENCE [LARGE SCALE GENOMIC DNA]</scope>
    <source>
        <strain evidence="2">JS23</strain>
    </source>
</reference>